<gene>
    <name evidence="1" type="ORF">DI536_33395</name>
</gene>
<evidence type="ECO:0000313" key="2">
    <source>
        <dbReference type="Proteomes" id="UP000249061"/>
    </source>
</evidence>
<dbReference type="AlphaFoldDB" id="A0A2W5UNG9"/>
<dbReference type="Pfam" id="PF03692">
    <property type="entry name" value="CxxCxxCC"/>
    <property type="match status" value="1"/>
</dbReference>
<dbReference type="InterPro" id="IPR005358">
    <property type="entry name" value="Puta_zinc/iron-chelating_dom"/>
</dbReference>
<dbReference type="EMBL" id="QFQP01000051">
    <property type="protein sequence ID" value="PZR04844.1"/>
    <property type="molecule type" value="Genomic_DNA"/>
</dbReference>
<organism evidence="1 2">
    <name type="scientific">Archangium gephyra</name>
    <dbReference type="NCBI Taxonomy" id="48"/>
    <lineage>
        <taxon>Bacteria</taxon>
        <taxon>Pseudomonadati</taxon>
        <taxon>Myxococcota</taxon>
        <taxon>Myxococcia</taxon>
        <taxon>Myxococcales</taxon>
        <taxon>Cystobacterineae</taxon>
        <taxon>Archangiaceae</taxon>
        <taxon>Archangium</taxon>
    </lineage>
</organism>
<dbReference type="Proteomes" id="UP000249061">
    <property type="component" value="Unassembled WGS sequence"/>
</dbReference>
<name>A0A2W5UNG9_9BACT</name>
<proteinExistence type="predicted"/>
<reference evidence="1 2" key="1">
    <citation type="submission" date="2017-08" db="EMBL/GenBank/DDBJ databases">
        <title>Infants hospitalized years apart are colonized by the same room-sourced microbial strains.</title>
        <authorList>
            <person name="Brooks B."/>
            <person name="Olm M.R."/>
            <person name="Firek B.A."/>
            <person name="Baker R."/>
            <person name="Thomas B.C."/>
            <person name="Morowitz M.J."/>
            <person name="Banfield J.F."/>
        </authorList>
    </citation>
    <scope>NUCLEOTIDE SEQUENCE [LARGE SCALE GENOMIC DNA]</scope>
    <source>
        <strain evidence="1">S2_003_000_R2_14</strain>
    </source>
</reference>
<protein>
    <submittedName>
        <fullName evidence="1">Zinc/iron-chelating domain-containing protein</fullName>
    </submittedName>
</protein>
<accession>A0A2W5UNG9</accession>
<comment type="caution">
    <text evidence="1">The sequence shown here is derived from an EMBL/GenBank/DDBJ whole genome shotgun (WGS) entry which is preliminary data.</text>
</comment>
<evidence type="ECO:0000313" key="1">
    <source>
        <dbReference type="EMBL" id="PZR04844.1"/>
    </source>
</evidence>
<sequence>MSLSTLCLSCGLCCDGTLFRQVAITPEERVRLEELRIGTGRKRGGDVMPLPCGKLVGTCCSIYEARPGGCRRFVCALGRRLQGNELSLHEAQLHVRDMHERLEVLRQALGLESSSMILRTAREAIDGAAPVPDGVTEAFKRVEDLRYEVFMPPPQPE</sequence>